<comment type="caution">
    <text evidence="1">The sequence shown here is derived from an EMBL/GenBank/DDBJ whole genome shotgun (WGS) entry which is preliminary data.</text>
</comment>
<protein>
    <submittedName>
        <fullName evidence="1">Uncharacterized protein</fullName>
    </submittedName>
</protein>
<gene>
    <name evidence="1" type="ORF">AFUS01_LOCUS3240</name>
</gene>
<dbReference type="AlphaFoldDB" id="A0A8J2NTI4"/>
<reference evidence="1" key="1">
    <citation type="submission" date="2021-06" db="EMBL/GenBank/DDBJ databases">
        <authorList>
            <person name="Hodson N. C."/>
            <person name="Mongue J. A."/>
            <person name="Jaron S. K."/>
        </authorList>
    </citation>
    <scope>NUCLEOTIDE SEQUENCE</scope>
</reference>
<proteinExistence type="predicted"/>
<keyword evidence="2" id="KW-1185">Reference proteome</keyword>
<dbReference type="Proteomes" id="UP000708208">
    <property type="component" value="Unassembled WGS sequence"/>
</dbReference>
<accession>A0A8J2NTI4</accession>
<organism evidence="1 2">
    <name type="scientific">Allacma fusca</name>
    <dbReference type="NCBI Taxonomy" id="39272"/>
    <lineage>
        <taxon>Eukaryota</taxon>
        <taxon>Metazoa</taxon>
        <taxon>Ecdysozoa</taxon>
        <taxon>Arthropoda</taxon>
        <taxon>Hexapoda</taxon>
        <taxon>Collembola</taxon>
        <taxon>Symphypleona</taxon>
        <taxon>Sminthuridae</taxon>
        <taxon>Allacma</taxon>
    </lineage>
</organism>
<evidence type="ECO:0000313" key="2">
    <source>
        <dbReference type="Proteomes" id="UP000708208"/>
    </source>
</evidence>
<dbReference type="EMBL" id="CAJVCH010019391">
    <property type="protein sequence ID" value="CAG7687305.1"/>
    <property type="molecule type" value="Genomic_DNA"/>
</dbReference>
<evidence type="ECO:0000313" key="1">
    <source>
        <dbReference type="EMBL" id="CAG7687305.1"/>
    </source>
</evidence>
<sequence>MESGWWNCGEIDHHYKSCPKEVTKGYRKTVRIESKKMNPVVNQGTWKKKLEHKWLDKVDNKYRQVFHKFLQFSAFQAAEENEADEFDIFQDFKSRGLQQIPESTNNEIETMLMMTSESSSSLPCSNKVNLAPAAAAKKLPDCPSDFSCGTAKF</sequence>
<name>A0A8J2NTI4_9HEXA</name>